<protein>
    <submittedName>
        <fullName evidence="1">Uncharacterized protein</fullName>
    </submittedName>
</protein>
<evidence type="ECO:0000313" key="1">
    <source>
        <dbReference type="EMBL" id="ODS33202.1"/>
    </source>
</evidence>
<organism evidence="1 2">
    <name type="scientific">Candidatus Scalindua rubra</name>
    <dbReference type="NCBI Taxonomy" id="1872076"/>
    <lineage>
        <taxon>Bacteria</taxon>
        <taxon>Pseudomonadati</taxon>
        <taxon>Planctomycetota</taxon>
        <taxon>Candidatus Brocadiia</taxon>
        <taxon>Candidatus Brocadiales</taxon>
        <taxon>Candidatus Scalinduaceae</taxon>
        <taxon>Candidatus Scalindua</taxon>
    </lineage>
</organism>
<reference evidence="1 2" key="1">
    <citation type="submission" date="2016-07" db="EMBL/GenBank/DDBJ databases">
        <title>Draft genome of Scalindua rubra, obtained from a brine-seawater interface in the Red Sea, sheds light on salt adaptation in anammox bacteria.</title>
        <authorList>
            <person name="Speth D.R."/>
            <person name="Lagkouvardos I."/>
            <person name="Wang Y."/>
            <person name="Qian P.-Y."/>
            <person name="Dutilh B.E."/>
            <person name="Jetten M.S."/>
        </authorList>
    </citation>
    <scope>NUCLEOTIDE SEQUENCE [LARGE SCALE GENOMIC DNA]</scope>
    <source>
        <strain evidence="1">BSI-1</strain>
    </source>
</reference>
<proteinExistence type="predicted"/>
<dbReference type="EMBL" id="MAYW01000035">
    <property type="protein sequence ID" value="ODS33202.1"/>
    <property type="molecule type" value="Genomic_DNA"/>
</dbReference>
<comment type="caution">
    <text evidence="1">The sequence shown here is derived from an EMBL/GenBank/DDBJ whole genome shotgun (WGS) entry which is preliminary data.</text>
</comment>
<sequence length="242" mass="27457">MDNTNRLPDVMSQDTSSLADIVKKDDFVVINNRVEIKRDLALKLFALSKLSYNVELLPARLIGEDMVYYTKAKVFLDSTRVIESLGSCSTKEIDCKNGREHHDAIARAETRAFKRVLEAAVGLPFINQIIERVFGYQPCGSNGRKPYSKGFKAKSGNGNGRIEPGSFVRKIYEANTITHINTLFDDNRDSFDSYPDKVKDAVFDAKKRKIAQLRTGNDFVGNIDDGIDFEEERREAERFEEE</sequence>
<name>A0A1E3XC50_9BACT</name>
<accession>A0A1E3XC50</accession>
<dbReference type="Proteomes" id="UP000094056">
    <property type="component" value="Unassembled WGS sequence"/>
</dbReference>
<dbReference type="AlphaFoldDB" id="A0A1E3XC50"/>
<evidence type="ECO:0000313" key="2">
    <source>
        <dbReference type="Proteomes" id="UP000094056"/>
    </source>
</evidence>
<gene>
    <name evidence="1" type="ORF">SCARUB_01680</name>
</gene>